<reference evidence="2" key="1">
    <citation type="journal article" date="2022" name="bioRxiv">
        <title>Sequencing and chromosome-scale assembly of the giantPleurodeles waltlgenome.</title>
        <authorList>
            <person name="Brown T."/>
            <person name="Elewa A."/>
            <person name="Iarovenko S."/>
            <person name="Subramanian E."/>
            <person name="Araus A.J."/>
            <person name="Petzold A."/>
            <person name="Susuki M."/>
            <person name="Suzuki K.-i.T."/>
            <person name="Hayashi T."/>
            <person name="Toyoda A."/>
            <person name="Oliveira C."/>
            <person name="Osipova E."/>
            <person name="Leigh N.D."/>
            <person name="Simon A."/>
            <person name="Yun M.H."/>
        </authorList>
    </citation>
    <scope>NUCLEOTIDE SEQUENCE</scope>
    <source>
        <strain evidence="2">20211129_DDA</strain>
        <tissue evidence="2">Liver</tissue>
    </source>
</reference>
<comment type="caution">
    <text evidence="2">The sequence shown here is derived from an EMBL/GenBank/DDBJ whole genome shotgun (WGS) entry which is preliminary data.</text>
</comment>
<dbReference type="Proteomes" id="UP001066276">
    <property type="component" value="Chromosome 12"/>
</dbReference>
<sequence length="74" mass="7844">MGADGPTLGLGFARAWPARGPRCGALRRAMSARELSPAPSGRHKDPWDTESPDGRSSKLERGCGALRRTMPPAS</sequence>
<evidence type="ECO:0000313" key="2">
    <source>
        <dbReference type="EMBL" id="KAJ1082414.1"/>
    </source>
</evidence>
<accession>A0AAV7KWI9</accession>
<feature type="region of interest" description="Disordered" evidence="1">
    <location>
        <begin position="29"/>
        <end position="74"/>
    </location>
</feature>
<evidence type="ECO:0000256" key="1">
    <source>
        <dbReference type="SAM" id="MobiDB-lite"/>
    </source>
</evidence>
<organism evidence="2 3">
    <name type="scientific">Pleurodeles waltl</name>
    <name type="common">Iberian ribbed newt</name>
    <dbReference type="NCBI Taxonomy" id="8319"/>
    <lineage>
        <taxon>Eukaryota</taxon>
        <taxon>Metazoa</taxon>
        <taxon>Chordata</taxon>
        <taxon>Craniata</taxon>
        <taxon>Vertebrata</taxon>
        <taxon>Euteleostomi</taxon>
        <taxon>Amphibia</taxon>
        <taxon>Batrachia</taxon>
        <taxon>Caudata</taxon>
        <taxon>Salamandroidea</taxon>
        <taxon>Salamandridae</taxon>
        <taxon>Pleurodelinae</taxon>
        <taxon>Pleurodeles</taxon>
    </lineage>
</organism>
<gene>
    <name evidence="2" type="ORF">NDU88_002582</name>
</gene>
<keyword evidence="3" id="KW-1185">Reference proteome</keyword>
<protein>
    <submittedName>
        <fullName evidence="2">Uncharacterized protein</fullName>
    </submittedName>
</protein>
<name>A0AAV7KWI9_PLEWA</name>
<dbReference type="AlphaFoldDB" id="A0AAV7KWI9"/>
<dbReference type="EMBL" id="JANPWB010000016">
    <property type="protein sequence ID" value="KAJ1082414.1"/>
    <property type="molecule type" value="Genomic_DNA"/>
</dbReference>
<proteinExistence type="predicted"/>
<evidence type="ECO:0000313" key="3">
    <source>
        <dbReference type="Proteomes" id="UP001066276"/>
    </source>
</evidence>
<feature type="compositionally biased region" description="Basic and acidic residues" evidence="1">
    <location>
        <begin position="42"/>
        <end position="61"/>
    </location>
</feature>